<feature type="compositionally biased region" description="Low complexity" evidence="1">
    <location>
        <begin position="304"/>
        <end position="314"/>
    </location>
</feature>
<dbReference type="CDD" id="cd16162">
    <property type="entry name" value="OCRE_RBM5_like"/>
    <property type="match status" value="1"/>
</dbReference>
<protein>
    <submittedName>
        <fullName evidence="3">RNA-binding protein 5</fullName>
    </submittedName>
</protein>
<accession>A0A146LPD3</accession>
<feature type="compositionally biased region" description="Basic residues" evidence="1">
    <location>
        <begin position="1105"/>
        <end position="1119"/>
    </location>
</feature>
<dbReference type="AlphaFoldDB" id="A0A146LPD3"/>
<feature type="compositionally biased region" description="Basic and acidic residues" evidence="1">
    <location>
        <begin position="373"/>
        <end position="414"/>
    </location>
</feature>
<reference evidence="3" key="1">
    <citation type="journal article" date="2016" name="Gigascience">
        <title>De novo construction of an expanded transcriptome assembly for the western tarnished plant bug, Lygus hesperus.</title>
        <authorList>
            <person name="Tassone E.E."/>
            <person name="Geib S.M."/>
            <person name="Hall B."/>
            <person name="Fabrick J.A."/>
            <person name="Brent C.S."/>
            <person name="Hull J.J."/>
        </authorList>
    </citation>
    <scope>NUCLEOTIDE SEQUENCE</scope>
</reference>
<dbReference type="EMBL" id="GDHC01009997">
    <property type="protein sequence ID" value="JAQ08632.1"/>
    <property type="molecule type" value="Transcribed_RNA"/>
</dbReference>
<organism evidence="3">
    <name type="scientific">Lygus hesperus</name>
    <name type="common">Western plant bug</name>
    <dbReference type="NCBI Taxonomy" id="30085"/>
    <lineage>
        <taxon>Eukaryota</taxon>
        <taxon>Metazoa</taxon>
        <taxon>Ecdysozoa</taxon>
        <taxon>Arthropoda</taxon>
        <taxon>Hexapoda</taxon>
        <taxon>Insecta</taxon>
        <taxon>Pterygota</taxon>
        <taxon>Neoptera</taxon>
        <taxon>Paraneoptera</taxon>
        <taxon>Hemiptera</taxon>
        <taxon>Heteroptera</taxon>
        <taxon>Panheteroptera</taxon>
        <taxon>Cimicomorpha</taxon>
        <taxon>Miridae</taxon>
        <taxon>Mirini</taxon>
        <taxon>Lygus</taxon>
    </lineage>
</organism>
<feature type="compositionally biased region" description="Basic and acidic residues" evidence="1">
    <location>
        <begin position="995"/>
        <end position="1006"/>
    </location>
</feature>
<feature type="compositionally biased region" description="Basic residues" evidence="1">
    <location>
        <begin position="1007"/>
        <end position="1022"/>
    </location>
</feature>
<evidence type="ECO:0000259" key="2">
    <source>
        <dbReference type="Pfam" id="PF17780"/>
    </source>
</evidence>
<gene>
    <name evidence="3" type="primary">rbm5_1</name>
    <name evidence="3" type="ORF">g.72088</name>
</gene>
<evidence type="ECO:0000256" key="1">
    <source>
        <dbReference type="SAM" id="MobiDB-lite"/>
    </source>
</evidence>
<feature type="compositionally biased region" description="Polar residues" evidence="1">
    <location>
        <begin position="363"/>
        <end position="372"/>
    </location>
</feature>
<feature type="region of interest" description="Disordered" evidence="1">
    <location>
        <begin position="257"/>
        <end position="497"/>
    </location>
</feature>
<feature type="region of interest" description="Disordered" evidence="1">
    <location>
        <begin position="913"/>
        <end position="1130"/>
    </location>
</feature>
<feature type="compositionally biased region" description="Basic residues" evidence="1">
    <location>
        <begin position="1057"/>
        <end position="1071"/>
    </location>
</feature>
<feature type="region of interest" description="Disordered" evidence="1">
    <location>
        <begin position="668"/>
        <end position="696"/>
    </location>
</feature>
<dbReference type="InterPro" id="IPR041591">
    <property type="entry name" value="OCRE"/>
</dbReference>
<feature type="compositionally biased region" description="Low complexity" evidence="1">
    <location>
        <begin position="59"/>
        <end position="71"/>
    </location>
</feature>
<feature type="compositionally biased region" description="Polar residues" evidence="1">
    <location>
        <begin position="292"/>
        <end position="303"/>
    </location>
</feature>
<feature type="compositionally biased region" description="Basic and acidic residues" evidence="1">
    <location>
        <begin position="325"/>
        <end position="338"/>
    </location>
</feature>
<feature type="compositionally biased region" description="Low complexity" evidence="1">
    <location>
        <begin position="983"/>
        <end position="992"/>
    </location>
</feature>
<feature type="domain" description="OCRE" evidence="2">
    <location>
        <begin position="808"/>
        <end position="854"/>
    </location>
</feature>
<name>A0A146LPD3_LYGHE</name>
<feature type="compositionally biased region" description="Polar residues" evidence="1">
    <location>
        <begin position="1084"/>
        <end position="1097"/>
    </location>
</feature>
<feature type="region of interest" description="Disordered" evidence="1">
    <location>
        <begin position="1"/>
        <end position="93"/>
    </location>
</feature>
<proteinExistence type="predicted"/>
<evidence type="ECO:0000313" key="3">
    <source>
        <dbReference type="EMBL" id="JAQ08632.1"/>
    </source>
</evidence>
<feature type="compositionally biased region" description="Basic and acidic residues" evidence="1">
    <location>
        <begin position="345"/>
        <end position="360"/>
    </location>
</feature>
<feature type="compositionally biased region" description="Polar residues" evidence="1">
    <location>
        <begin position="257"/>
        <end position="281"/>
    </location>
</feature>
<feature type="compositionally biased region" description="Polar residues" evidence="1">
    <location>
        <begin position="46"/>
        <end position="58"/>
    </location>
</feature>
<feature type="non-terminal residue" evidence="3">
    <location>
        <position position="1130"/>
    </location>
</feature>
<dbReference type="Pfam" id="PF17780">
    <property type="entry name" value="OCRE"/>
    <property type="match status" value="1"/>
</dbReference>
<feature type="compositionally biased region" description="Polar residues" evidence="1">
    <location>
        <begin position="1036"/>
        <end position="1049"/>
    </location>
</feature>
<feature type="compositionally biased region" description="Polar residues" evidence="1">
    <location>
        <begin position="930"/>
        <end position="944"/>
    </location>
</feature>
<sequence>MGKKKNPIPPLQISPNLRQVPIIDLSNPPLQRDSEAVSKSSKKNTSRNIPTLQSNKRNSPSYSESRSQSHSSRNDMSHSSNPSNMSTHFLPGQQFTPGGFLGLSYEKSVFPGSSSMGESRFQTSSYPHKTNNVSYPSNLSGNISHGPSMISKALNIDEFGSMDSDNEEDITNPLTQTGGFWAGRMASLKSVDNSIDGVPVDESIIRSSKCTSNQNSKGPQSRCDTQLRDEVLTAYSTAKASFPKEPQTAMHSFNQAQSFSDQSKNTPNDQYLRQPISSSVRDQFIPPDMSIDLTSDNESIQPWTTKQSSTSTKGKFMRPSDSADSESHRERKRPDRSPIRPTSRSSEKVHSHEQMGRRANDMGVSQASTSGGTDRRNAQRSDSRSVDSNRSREHFLRESSRRSSKVSKKEEIKSVKLSWHSSPVDRRKSEVSHNEEELKAKNPLLKGLKQASKMALGKVKVKEHPRISHNSLTGGDDDEQSETQNKRTLESIPAHTPQQGLLQNATMGLPANVVLPQDQASIQNMFMGFLSNLMLNSDQGLMSTNLGIPGNFPVHPEQLFINSSGLGLGNSLVPPDQAFDKNVNMGLPTNIGLHPSAFQEALRQQEVMMLQNSLLQTAMQGMPAAGITQPSMQASNTPTLYNTPPPNLLQPSINMQQPMTAIHSMAPQTSSASHRMPPPDLLNRPPSDMQNTHPGVHRHPRVIQDWPQKTSQVVQKKSPPATQEIPLLPTPPYSSFSRTSPAIKNQAHSVTKKLPILPTPSIRPPTALATSGAVENTVLSPSVDEVMKKLAPDGTGSVKYPAPDTNLLTFDPEIGYRYDPRTGLHYDANSGYFFNSKLKVFLYWDLFTQTYLRVENPSIPFPVLRNQKDSIENLPTTESPGNIINMKKLIEQHRQIKLEQGRANQDELLQANIHSQSGDHGMVRSKKRNSSPNQYDPKSFQPRSRSPKSRGLSPKGFARNKSPIPVKKQRLEDDKCTPAPTTGIRSISPGSSRRWRNDQRKSGSPHDRRRPPRRSPVRRQSHSKSPSGLPKKRSPSPGSTRRMNNQNRTRSPDHSRRCPAPHSPKRRRSHSKSPSGFSKKRSPSPGSTRRMNNQNRTRSPDHSRRCPAPHSPKRRRSHSKSPSGFSKKRS</sequence>
<feature type="compositionally biased region" description="Basic and acidic residues" evidence="1">
    <location>
        <begin position="423"/>
        <end position="440"/>
    </location>
</feature>